<keyword evidence="7" id="KW-0479">Metal-binding</keyword>
<dbReference type="FunFam" id="3.30.200.20:FF:000003">
    <property type="entry name" value="Non-specific serine/threonine protein kinase"/>
    <property type="match status" value="1"/>
</dbReference>
<proteinExistence type="inferred from homology"/>
<evidence type="ECO:0000256" key="7">
    <source>
        <dbReference type="ARBA" id="ARBA00022723"/>
    </source>
</evidence>
<keyword evidence="4 15" id="KW-0723">Serine/threonine-protein kinase</keyword>
<dbReference type="InterPro" id="IPR008271">
    <property type="entry name" value="Ser/Thr_kinase_AS"/>
</dbReference>
<feature type="domain" description="Protein kinase" evidence="17">
    <location>
        <begin position="37"/>
        <end position="290"/>
    </location>
</feature>
<dbReference type="SMART" id="SM00220">
    <property type="entry name" value="S_TKc"/>
    <property type="match status" value="1"/>
</dbReference>
<accession>A0A443STK3</accession>
<evidence type="ECO:0000256" key="2">
    <source>
        <dbReference type="ARBA" id="ARBA00006234"/>
    </source>
</evidence>
<dbReference type="InterPro" id="IPR000719">
    <property type="entry name" value="Prot_kinase_dom"/>
</dbReference>
<feature type="compositionally biased region" description="Acidic residues" evidence="16">
    <location>
        <begin position="295"/>
        <end position="304"/>
    </location>
</feature>
<keyword evidence="11" id="KW-0460">Magnesium</keyword>
<evidence type="ECO:0000256" key="3">
    <source>
        <dbReference type="ARBA" id="ARBA00012513"/>
    </source>
</evidence>
<evidence type="ECO:0000259" key="17">
    <source>
        <dbReference type="PROSITE" id="PS50011"/>
    </source>
</evidence>
<keyword evidence="5" id="KW-0597">Phosphoprotein</keyword>
<comment type="similarity">
    <text evidence="2">Belongs to the protein kinase superfamily. CAMK Ser/Thr protein kinase family. SNF1 subfamily.</text>
</comment>
<gene>
    <name evidence="18" type="ORF">B4U80_04311</name>
</gene>
<dbReference type="Gene3D" id="1.10.510.10">
    <property type="entry name" value="Transferase(Phosphotransferase) domain 1"/>
    <property type="match status" value="1"/>
</dbReference>
<reference evidence="18 19" key="1">
    <citation type="journal article" date="2018" name="Gigascience">
        <title>Genomes of trombidid mites reveal novel predicted allergens and laterally-transferred genes associated with secondary metabolism.</title>
        <authorList>
            <person name="Dong X."/>
            <person name="Chaisiri K."/>
            <person name="Xia D."/>
            <person name="Armstrong S.D."/>
            <person name="Fang Y."/>
            <person name="Donnelly M.J."/>
            <person name="Kadowaki T."/>
            <person name="McGarry J.W."/>
            <person name="Darby A.C."/>
            <person name="Makepeace B.L."/>
        </authorList>
    </citation>
    <scope>NUCLEOTIDE SEQUENCE [LARGE SCALE GENOMIC DNA]</scope>
    <source>
        <strain evidence="18">UoL-UT</strain>
    </source>
</reference>
<evidence type="ECO:0000256" key="15">
    <source>
        <dbReference type="RuleBase" id="RU000304"/>
    </source>
</evidence>
<dbReference type="PANTHER" id="PTHR24346">
    <property type="entry name" value="MAP/MICROTUBULE AFFINITY-REGULATING KINASE"/>
    <property type="match status" value="1"/>
</dbReference>
<dbReference type="OrthoDB" id="193931at2759"/>
<keyword evidence="10 14" id="KW-0067">ATP-binding</keyword>
<dbReference type="GO" id="GO:0050321">
    <property type="term" value="F:tau-protein kinase activity"/>
    <property type="evidence" value="ECO:0007669"/>
    <property type="project" value="TreeGrafter"/>
</dbReference>
<evidence type="ECO:0000256" key="9">
    <source>
        <dbReference type="ARBA" id="ARBA00022777"/>
    </source>
</evidence>
<evidence type="ECO:0000256" key="1">
    <source>
        <dbReference type="ARBA" id="ARBA00001946"/>
    </source>
</evidence>
<evidence type="ECO:0000256" key="16">
    <source>
        <dbReference type="SAM" id="MobiDB-lite"/>
    </source>
</evidence>
<dbReference type="GO" id="GO:0000226">
    <property type="term" value="P:microtubule cytoskeleton organization"/>
    <property type="evidence" value="ECO:0007669"/>
    <property type="project" value="TreeGrafter"/>
</dbReference>
<name>A0A443STK3_9ACAR</name>
<comment type="caution">
    <text evidence="18">The sequence shown here is derived from an EMBL/GenBank/DDBJ whole genome shotgun (WGS) entry which is preliminary data.</text>
</comment>
<dbReference type="Pfam" id="PF00069">
    <property type="entry name" value="Pkinase"/>
    <property type="match status" value="1"/>
</dbReference>
<feature type="region of interest" description="Disordered" evidence="16">
    <location>
        <begin position="1"/>
        <end position="26"/>
    </location>
</feature>
<keyword evidence="6" id="KW-0808">Transferase</keyword>
<dbReference type="EC" id="2.7.11.1" evidence="3"/>
<dbReference type="VEuPathDB" id="VectorBase:LDEU001219"/>
<evidence type="ECO:0000256" key="11">
    <source>
        <dbReference type="ARBA" id="ARBA00022842"/>
    </source>
</evidence>
<dbReference type="PROSITE" id="PS50011">
    <property type="entry name" value="PROTEIN_KINASE_DOM"/>
    <property type="match status" value="1"/>
</dbReference>
<dbReference type="GO" id="GO:0046872">
    <property type="term" value="F:metal ion binding"/>
    <property type="evidence" value="ECO:0007669"/>
    <property type="project" value="UniProtKB-KW"/>
</dbReference>
<dbReference type="STRING" id="299467.A0A443STK3"/>
<dbReference type="GO" id="GO:0035556">
    <property type="term" value="P:intracellular signal transduction"/>
    <property type="evidence" value="ECO:0007669"/>
    <property type="project" value="TreeGrafter"/>
</dbReference>
<evidence type="ECO:0000256" key="8">
    <source>
        <dbReference type="ARBA" id="ARBA00022741"/>
    </source>
</evidence>
<comment type="catalytic activity">
    <reaction evidence="12">
        <text>L-threonyl-[protein] + ATP = O-phospho-L-threonyl-[protein] + ADP + H(+)</text>
        <dbReference type="Rhea" id="RHEA:46608"/>
        <dbReference type="Rhea" id="RHEA-COMP:11060"/>
        <dbReference type="Rhea" id="RHEA-COMP:11605"/>
        <dbReference type="ChEBI" id="CHEBI:15378"/>
        <dbReference type="ChEBI" id="CHEBI:30013"/>
        <dbReference type="ChEBI" id="CHEBI:30616"/>
        <dbReference type="ChEBI" id="CHEBI:61977"/>
        <dbReference type="ChEBI" id="CHEBI:456216"/>
        <dbReference type="EC" id="2.7.11.1"/>
    </reaction>
</comment>
<evidence type="ECO:0000256" key="12">
    <source>
        <dbReference type="ARBA" id="ARBA00047899"/>
    </source>
</evidence>
<dbReference type="SUPFAM" id="SSF56112">
    <property type="entry name" value="Protein kinase-like (PK-like)"/>
    <property type="match status" value="1"/>
</dbReference>
<dbReference type="EMBL" id="NCKV01000362">
    <property type="protein sequence ID" value="RWS30820.1"/>
    <property type="molecule type" value="Genomic_DNA"/>
</dbReference>
<organism evidence="18 19">
    <name type="scientific">Leptotrombidium deliense</name>
    <dbReference type="NCBI Taxonomy" id="299467"/>
    <lineage>
        <taxon>Eukaryota</taxon>
        <taxon>Metazoa</taxon>
        <taxon>Ecdysozoa</taxon>
        <taxon>Arthropoda</taxon>
        <taxon>Chelicerata</taxon>
        <taxon>Arachnida</taxon>
        <taxon>Acari</taxon>
        <taxon>Acariformes</taxon>
        <taxon>Trombidiformes</taxon>
        <taxon>Prostigmata</taxon>
        <taxon>Anystina</taxon>
        <taxon>Parasitengona</taxon>
        <taxon>Trombiculoidea</taxon>
        <taxon>Trombiculidae</taxon>
        <taxon>Leptotrombidium</taxon>
    </lineage>
</organism>
<evidence type="ECO:0000313" key="18">
    <source>
        <dbReference type="EMBL" id="RWS30820.1"/>
    </source>
</evidence>
<dbReference type="Proteomes" id="UP000288716">
    <property type="component" value="Unassembled WGS sequence"/>
</dbReference>
<dbReference type="PROSITE" id="PS00107">
    <property type="entry name" value="PROTEIN_KINASE_ATP"/>
    <property type="match status" value="1"/>
</dbReference>
<dbReference type="GO" id="GO:0005524">
    <property type="term" value="F:ATP binding"/>
    <property type="evidence" value="ECO:0007669"/>
    <property type="project" value="UniProtKB-UniRule"/>
</dbReference>
<dbReference type="InterPro" id="IPR011009">
    <property type="entry name" value="Kinase-like_dom_sf"/>
</dbReference>
<keyword evidence="9" id="KW-0418">Kinase</keyword>
<evidence type="ECO:0000256" key="10">
    <source>
        <dbReference type="ARBA" id="ARBA00022840"/>
    </source>
</evidence>
<feature type="region of interest" description="Disordered" evidence="16">
    <location>
        <begin position="290"/>
        <end position="315"/>
    </location>
</feature>
<keyword evidence="19" id="KW-1185">Reference proteome</keyword>
<evidence type="ECO:0000256" key="13">
    <source>
        <dbReference type="ARBA" id="ARBA00048679"/>
    </source>
</evidence>
<keyword evidence="8 14" id="KW-0547">Nucleotide-binding</keyword>
<evidence type="ECO:0000256" key="6">
    <source>
        <dbReference type="ARBA" id="ARBA00022679"/>
    </source>
</evidence>
<comment type="catalytic activity">
    <reaction evidence="13">
        <text>L-seryl-[protein] + ATP = O-phospho-L-seryl-[protein] + ADP + H(+)</text>
        <dbReference type="Rhea" id="RHEA:17989"/>
        <dbReference type="Rhea" id="RHEA-COMP:9863"/>
        <dbReference type="Rhea" id="RHEA-COMP:11604"/>
        <dbReference type="ChEBI" id="CHEBI:15378"/>
        <dbReference type="ChEBI" id="CHEBI:29999"/>
        <dbReference type="ChEBI" id="CHEBI:30616"/>
        <dbReference type="ChEBI" id="CHEBI:83421"/>
        <dbReference type="ChEBI" id="CHEBI:456216"/>
        <dbReference type="EC" id="2.7.11.1"/>
    </reaction>
</comment>
<feature type="compositionally biased region" description="Low complexity" evidence="16">
    <location>
        <begin position="305"/>
        <end position="314"/>
    </location>
</feature>
<protein>
    <recommendedName>
        <fullName evidence="3">non-specific serine/threonine protein kinase</fullName>
        <ecNumber evidence="3">2.7.11.1</ecNumber>
    </recommendedName>
</protein>
<dbReference type="InterPro" id="IPR017441">
    <property type="entry name" value="Protein_kinase_ATP_BS"/>
</dbReference>
<feature type="binding site" evidence="14">
    <location>
        <position position="66"/>
    </location>
    <ligand>
        <name>ATP</name>
        <dbReference type="ChEBI" id="CHEBI:30616"/>
    </ligand>
</feature>
<comment type="cofactor">
    <cofactor evidence="1">
        <name>Mg(2+)</name>
        <dbReference type="ChEBI" id="CHEBI:18420"/>
    </cofactor>
</comment>
<dbReference type="AlphaFoldDB" id="A0A443STK3"/>
<evidence type="ECO:0000313" key="19">
    <source>
        <dbReference type="Proteomes" id="UP000288716"/>
    </source>
</evidence>
<evidence type="ECO:0000256" key="4">
    <source>
        <dbReference type="ARBA" id="ARBA00022527"/>
    </source>
</evidence>
<evidence type="ECO:0000256" key="5">
    <source>
        <dbReference type="ARBA" id="ARBA00022553"/>
    </source>
</evidence>
<dbReference type="PANTHER" id="PTHR24346:SF42">
    <property type="entry name" value="SERINE_THREONINE-PROTEIN KINASE SIK3"/>
    <property type="match status" value="1"/>
</dbReference>
<dbReference type="FunFam" id="1.10.510.10:FF:000156">
    <property type="entry name" value="Serine/threonine-protein kinase SIK3 homolog"/>
    <property type="match status" value="1"/>
</dbReference>
<evidence type="ECO:0000256" key="14">
    <source>
        <dbReference type="PROSITE-ProRule" id="PRU10141"/>
    </source>
</evidence>
<dbReference type="GO" id="GO:0005737">
    <property type="term" value="C:cytoplasm"/>
    <property type="evidence" value="ECO:0007669"/>
    <property type="project" value="TreeGrafter"/>
</dbReference>
<dbReference type="PROSITE" id="PS00108">
    <property type="entry name" value="PROTEIN_KINASE_ST"/>
    <property type="match status" value="1"/>
</dbReference>
<sequence length="333" mass="39018">MAELKRSDEMMSETLNTTEESDEEEDDEIIPYKIGFYEMYKTIGKGNFALVKLAKHCLTKTKVAIKIIDKRQLDCENMKKIWREIEIMKKIEKHENLIRLYQVMQTKRYLMLCLEYADGGEIFDYLVTNGKMNEKKAKKYFKQILNAIDYLHKNNIVHRDLKAENLLLSKNGKIVKLADFGFSNYFQSNSLLSTWCGSPPYAAPELFEGRHYNGPKADIWSLGVVLYVLVCGALPFDGHTLQSLRTRVLNGKFRIPYFMSCDCEHLIRHMLIVDPTLRYSVEKIKNHRWLQKDDSNDEDDDEDQQQQPQPMNDSSYDYSIIEWISNELQLLAH</sequence>